<feature type="domain" description="NlpC/P60" evidence="6">
    <location>
        <begin position="121"/>
        <end position="231"/>
    </location>
</feature>
<feature type="signal peptide" evidence="5">
    <location>
        <begin position="1"/>
        <end position="16"/>
    </location>
</feature>
<evidence type="ECO:0000259" key="6">
    <source>
        <dbReference type="PROSITE" id="PS51935"/>
    </source>
</evidence>
<keyword evidence="4" id="KW-0788">Thiol protease</keyword>
<proteinExistence type="inferred from homology"/>
<dbReference type="SUPFAM" id="SSF47090">
    <property type="entry name" value="PGBD-like"/>
    <property type="match status" value="1"/>
</dbReference>
<protein>
    <submittedName>
        <fullName evidence="7">NlpC/P60 family protein</fullName>
    </submittedName>
</protein>
<evidence type="ECO:0000313" key="7">
    <source>
        <dbReference type="EMBL" id="HJF84782.1"/>
    </source>
</evidence>
<name>A0A921HNA6_9FIRM</name>
<reference evidence="7" key="2">
    <citation type="submission" date="2021-09" db="EMBL/GenBank/DDBJ databases">
        <authorList>
            <person name="Gilroy R."/>
        </authorList>
    </citation>
    <scope>NUCLEOTIDE SEQUENCE</scope>
    <source>
        <strain evidence="7">7318</strain>
    </source>
</reference>
<evidence type="ECO:0000256" key="1">
    <source>
        <dbReference type="ARBA" id="ARBA00007074"/>
    </source>
</evidence>
<accession>A0A921HNA6</accession>
<dbReference type="Proteomes" id="UP000780768">
    <property type="component" value="Unassembled WGS sequence"/>
</dbReference>
<dbReference type="GO" id="GO:0006508">
    <property type="term" value="P:proteolysis"/>
    <property type="evidence" value="ECO:0007669"/>
    <property type="project" value="UniProtKB-KW"/>
</dbReference>
<dbReference type="AlphaFoldDB" id="A0A921HNA6"/>
<dbReference type="PANTHER" id="PTHR47053">
    <property type="entry name" value="MUREIN DD-ENDOPEPTIDASE MEPH-RELATED"/>
    <property type="match status" value="1"/>
</dbReference>
<dbReference type="Pfam" id="PF01471">
    <property type="entry name" value="PG_binding_1"/>
    <property type="match status" value="1"/>
</dbReference>
<sequence>MIFAAVCLFFSSTALAAPILKLNSHGHDVMVLQQNLMRLNYSVSKVSGNYDKETQEAVKAFQKDNKLSVTGIVNRETWWAIKGGRPTISGIGTAVSTAKPTTSPIWDNISSVPYGRTFLSKKEVPSIISTAKNYLGVPYVFGGASPEEGFDCSGFLEYVFARNGIEIPRTADEQYRLGKLVRQSQLVAGDLVFFTTYEPGASHCGIYLGNDKFIHASSSKGIRVDDINDSY</sequence>
<keyword evidence="2" id="KW-0645">Protease</keyword>
<evidence type="ECO:0000256" key="5">
    <source>
        <dbReference type="SAM" id="SignalP"/>
    </source>
</evidence>
<keyword evidence="3" id="KW-0378">Hydrolase</keyword>
<dbReference type="Gene3D" id="1.10.101.10">
    <property type="entry name" value="PGBD-like superfamily/PGBD"/>
    <property type="match status" value="1"/>
</dbReference>
<dbReference type="PANTHER" id="PTHR47053:SF1">
    <property type="entry name" value="MUREIN DD-ENDOPEPTIDASE MEPH-RELATED"/>
    <property type="match status" value="1"/>
</dbReference>
<comment type="caution">
    <text evidence="7">The sequence shown here is derived from an EMBL/GenBank/DDBJ whole genome shotgun (WGS) entry which is preliminary data.</text>
</comment>
<dbReference type="SUPFAM" id="SSF54001">
    <property type="entry name" value="Cysteine proteinases"/>
    <property type="match status" value="1"/>
</dbReference>
<dbReference type="InterPro" id="IPR002477">
    <property type="entry name" value="Peptidoglycan-bd-like"/>
</dbReference>
<evidence type="ECO:0000313" key="8">
    <source>
        <dbReference type="Proteomes" id="UP000780768"/>
    </source>
</evidence>
<dbReference type="EMBL" id="DYVR01000103">
    <property type="protein sequence ID" value="HJF84782.1"/>
    <property type="molecule type" value="Genomic_DNA"/>
</dbReference>
<keyword evidence="5" id="KW-0732">Signal</keyword>
<feature type="chain" id="PRO_5037318755" evidence="5">
    <location>
        <begin position="17"/>
        <end position="231"/>
    </location>
</feature>
<organism evidence="7 8">
    <name type="scientific">Megamonas hypermegale</name>
    <dbReference type="NCBI Taxonomy" id="158847"/>
    <lineage>
        <taxon>Bacteria</taxon>
        <taxon>Bacillati</taxon>
        <taxon>Bacillota</taxon>
        <taxon>Negativicutes</taxon>
        <taxon>Selenomonadales</taxon>
        <taxon>Selenomonadaceae</taxon>
        <taxon>Megamonas</taxon>
    </lineage>
</organism>
<dbReference type="GO" id="GO:0008234">
    <property type="term" value="F:cysteine-type peptidase activity"/>
    <property type="evidence" value="ECO:0007669"/>
    <property type="project" value="UniProtKB-KW"/>
</dbReference>
<comment type="similarity">
    <text evidence="1">Belongs to the peptidase C40 family.</text>
</comment>
<dbReference type="InterPro" id="IPR051202">
    <property type="entry name" value="Peptidase_C40"/>
</dbReference>
<evidence type="ECO:0000256" key="3">
    <source>
        <dbReference type="ARBA" id="ARBA00022801"/>
    </source>
</evidence>
<dbReference type="InterPro" id="IPR000064">
    <property type="entry name" value="NLP_P60_dom"/>
</dbReference>
<dbReference type="InterPro" id="IPR038765">
    <property type="entry name" value="Papain-like_cys_pep_sf"/>
</dbReference>
<gene>
    <name evidence="7" type="ORF">K8V65_03885</name>
</gene>
<dbReference type="Gene3D" id="3.90.1720.10">
    <property type="entry name" value="endopeptidase domain like (from Nostoc punctiforme)"/>
    <property type="match status" value="1"/>
</dbReference>
<dbReference type="Pfam" id="PF00877">
    <property type="entry name" value="NLPC_P60"/>
    <property type="match status" value="1"/>
</dbReference>
<dbReference type="InterPro" id="IPR036365">
    <property type="entry name" value="PGBD-like_sf"/>
</dbReference>
<reference evidence="7" key="1">
    <citation type="journal article" date="2021" name="PeerJ">
        <title>Extensive microbial diversity within the chicken gut microbiome revealed by metagenomics and culture.</title>
        <authorList>
            <person name="Gilroy R."/>
            <person name="Ravi A."/>
            <person name="Getino M."/>
            <person name="Pursley I."/>
            <person name="Horton D.L."/>
            <person name="Alikhan N.F."/>
            <person name="Baker D."/>
            <person name="Gharbi K."/>
            <person name="Hall N."/>
            <person name="Watson M."/>
            <person name="Adriaenssens E.M."/>
            <person name="Foster-Nyarko E."/>
            <person name="Jarju S."/>
            <person name="Secka A."/>
            <person name="Antonio M."/>
            <person name="Oren A."/>
            <person name="Chaudhuri R.R."/>
            <person name="La Ragione R."/>
            <person name="Hildebrand F."/>
            <person name="Pallen M.J."/>
        </authorList>
    </citation>
    <scope>NUCLEOTIDE SEQUENCE</scope>
    <source>
        <strain evidence="7">7318</strain>
    </source>
</reference>
<dbReference type="InterPro" id="IPR036366">
    <property type="entry name" value="PGBDSf"/>
</dbReference>
<dbReference type="PROSITE" id="PS51935">
    <property type="entry name" value="NLPC_P60"/>
    <property type="match status" value="1"/>
</dbReference>
<evidence type="ECO:0000256" key="2">
    <source>
        <dbReference type="ARBA" id="ARBA00022670"/>
    </source>
</evidence>
<evidence type="ECO:0000256" key="4">
    <source>
        <dbReference type="ARBA" id="ARBA00022807"/>
    </source>
</evidence>